<feature type="non-terminal residue" evidence="2">
    <location>
        <position position="175"/>
    </location>
</feature>
<evidence type="ECO:0000313" key="3">
    <source>
        <dbReference type="Proteomes" id="UP000054279"/>
    </source>
</evidence>
<evidence type="ECO:0000256" key="1">
    <source>
        <dbReference type="SAM" id="MobiDB-lite"/>
    </source>
</evidence>
<name>A0A0C9V9I3_SPHS4</name>
<reference evidence="2 3" key="1">
    <citation type="submission" date="2014-06" db="EMBL/GenBank/DDBJ databases">
        <title>Evolutionary Origins and Diversification of the Mycorrhizal Mutualists.</title>
        <authorList>
            <consortium name="DOE Joint Genome Institute"/>
            <consortium name="Mycorrhizal Genomics Consortium"/>
            <person name="Kohler A."/>
            <person name="Kuo A."/>
            <person name="Nagy L.G."/>
            <person name="Floudas D."/>
            <person name="Copeland A."/>
            <person name="Barry K.W."/>
            <person name="Cichocki N."/>
            <person name="Veneault-Fourrey C."/>
            <person name="LaButti K."/>
            <person name="Lindquist E.A."/>
            <person name="Lipzen A."/>
            <person name="Lundell T."/>
            <person name="Morin E."/>
            <person name="Murat C."/>
            <person name="Riley R."/>
            <person name="Ohm R."/>
            <person name="Sun H."/>
            <person name="Tunlid A."/>
            <person name="Henrissat B."/>
            <person name="Grigoriev I.V."/>
            <person name="Hibbett D.S."/>
            <person name="Martin F."/>
        </authorList>
    </citation>
    <scope>NUCLEOTIDE SEQUENCE [LARGE SCALE GENOMIC DNA]</scope>
    <source>
        <strain evidence="2 3">SS14</strain>
    </source>
</reference>
<proteinExistence type="predicted"/>
<feature type="compositionally biased region" description="Low complexity" evidence="1">
    <location>
        <begin position="52"/>
        <end position="73"/>
    </location>
</feature>
<feature type="compositionally biased region" description="Basic and acidic residues" evidence="1">
    <location>
        <begin position="158"/>
        <end position="169"/>
    </location>
</feature>
<evidence type="ECO:0000313" key="2">
    <source>
        <dbReference type="EMBL" id="KIJ34145.1"/>
    </source>
</evidence>
<organism evidence="2 3">
    <name type="scientific">Sphaerobolus stellatus (strain SS14)</name>
    <dbReference type="NCBI Taxonomy" id="990650"/>
    <lineage>
        <taxon>Eukaryota</taxon>
        <taxon>Fungi</taxon>
        <taxon>Dikarya</taxon>
        <taxon>Basidiomycota</taxon>
        <taxon>Agaricomycotina</taxon>
        <taxon>Agaricomycetes</taxon>
        <taxon>Phallomycetidae</taxon>
        <taxon>Geastrales</taxon>
        <taxon>Sphaerobolaceae</taxon>
        <taxon>Sphaerobolus</taxon>
    </lineage>
</organism>
<sequence length="175" mass="19185">MCRAYEAPQGAQECARCGCAGHVIIVLGSIHVVLSHPNILPPKLHHRPPQTSISPSSVLRPPSSVLRPPSSISDLYPPLASPTHLNDQCPSSTRTAYTPQRSMFVLRPHRPPDLNVAVIRHPPAPPARRPQALSSLQPSTSLSRLKKEETGAYGLETVAKEDRREDALQKRRLRG</sequence>
<accession>A0A0C9V9I3</accession>
<dbReference type="EMBL" id="KN837203">
    <property type="protein sequence ID" value="KIJ34145.1"/>
    <property type="molecule type" value="Genomic_DNA"/>
</dbReference>
<dbReference type="AlphaFoldDB" id="A0A0C9V9I3"/>
<gene>
    <name evidence="2" type="ORF">M422DRAFT_70276</name>
</gene>
<feature type="region of interest" description="Disordered" evidence="1">
    <location>
        <begin position="120"/>
        <end position="175"/>
    </location>
</feature>
<feature type="compositionally biased region" description="Polar residues" evidence="1">
    <location>
        <begin position="132"/>
        <end position="143"/>
    </location>
</feature>
<feature type="region of interest" description="Disordered" evidence="1">
    <location>
        <begin position="43"/>
        <end position="95"/>
    </location>
</feature>
<dbReference type="HOGENOM" id="CLU_1536209_0_0_1"/>
<keyword evidence="3" id="KW-1185">Reference proteome</keyword>
<feature type="compositionally biased region" description="Polar residues" evidence="1">
    <location>
        <begin position="83"/>
        <end position="95"/>
    </location>
</feature>
<protein>
    <submittedName>
        <fullName evidence="2">Uncharacterized protein</fullName>
    </submittedName>
</protein>
<dbReference type="Proteomes" id="UP000054279">
    <property type="component" value="Unassembled WGS sequence"/>
</dbReference>